<keyword evidence="3" id="KW-1185">Reference proteome</keyword>
<accession>A0A3M0K1T4</accession>
<comment type="caution">
    <text evidence="2">The sequence shown here is derived from an EMBL/GenBank/DDBJ whole genome shotgun (WGS) entry which is preliminary data.</text>
</comment>
<name>A0A3M0K1T4_HIRRU</name>
<keyword evidence="1" id="KW-0732">Signal</keyword>
<organism evidence="2 3">
    <name type="scientific">Hirundo rustica rustica</name>
    <dbReference type="NCBI Taxonomy" id="333673"/>
    <lineage>
        <taxon>Eukaryota</taxon>
        <taxon>Metazoa</taxon>
        <taxon>Chordata</taxon>
        <taxon>Craniata</taxon>
        <taxon>Vertebrata</taxon>
        <taxon>Euteleostomi</taxon>
        <taxon>Archelosauria</taxon>
        <taxon>Archosauria</taxon>
        <taxon>Dinosauria</taxon>
        <taxon>Saurischia</taxon>
        <taxon>Theropoda</taxon>
        <taxon>Coelurosauria</taxon>
        <taxon>Aves</taxon>
        <taxon>Neognathae</taxon>
        <taxon>Neoaves</taxon>
        <taxon>Telluraves</taxon>
        <taxon>Australaves</taxon>
        <taxon>Passeriformes</taxon>
        <taxon>Sylvioidea</taxon>
        <taxon>Hirundinidae</taxon>
        <taxon>Hirundo</taxon>
    </lineage>
</organism>
<protein>
    <submittedName>
        <fullName evidence="2">Uncharacterized protein</fullName>
    </submittedName>
</protein>
<reference evidence="2 3" key="1">
    <citation type="submission" date="2018-07" db="EMBL/GenBank/DDBJ databases">
        <title>A high quality draft genome assembly of the barn swallow (H. rustica rustica).</title>
        <authorList>
            <person name="Formenti G."/>
            <person name="Chiara M."/>
            <person name="Poveda L."/>
            <person name="Francoijs K.-J."/>
            <person name="Bonisoli-Alquati A."/>
            <person name="Canova L."/>
            <person name="Gianfranceschi L."/>
            <person name="Horner D.S."/>
            <person name="Saino N."/>
        </authorList>
    </citation>
    <scope>NUCLEOTIDE SEQUENCE [LARGE SCALE GENOMIC DNA]</scope>
    <source>
        <strain evidence="2">Chelidonia</strain>
        <tissue evidence="2">Blood</tissue>
    </source>
</reference>
<proteinExistence type="predicted"/>
<dbReference type="Proteomes" id="UP000269221">
    <property type="component" value="Unassembled WGS sequence"/>
</dbReference>
<feature type="chain" id="PRO_5018197612" evidence="1">
    <location>
        <begin position="20"/>
        <end position="107"/>
    </location>
</feature>
<evidence type="ECO:0000313" key="2">
    <source>
        <dbReference type="EMBL" id="RMC05220.1"/>
    </source>
</evidence>
<feature type="signal peptide" evidence="1">
    <location>
        <begin position="1"/>
        <end position="19"/>
    </location>
</feature>
<dbReference type="AlphaFoldDB" id="A0A3M0K1T4"/>
<evidence type="ECO:0000313" key="3">
    <source>
        <dbReference type="Proteomes" id="UP000269221"/>
    </source>
</evidence>
<dbReference type="EMBL" id="QRBI01000123">
    <property type="protein sequence ID" value="RMC05220.1"/>
    <property type="molecule type" value="Genomic_DNA"/>
</dbReference>
<sequence>MVSCFVGCLLWWERGTVWAEQSALTLSARDLIDLSEGISAVLGRRQPGGDAPHDVKDRCWIELSGEPAFPHKLEKIPELRGLAEFRESEQMAPLTAGLMMLLLMNLV</sequence>
<evidence type="ECO:0000256" key="1">
    <source>
        <dbReference type="SAM" id="SignalP"/>
    </source>
</evidence>
<gene>
    <name evidence="2" type="ORF">DUI87_18404</name>
</gene>